<protein>
    <recommendedName>
        <fullName evidence="5">LIM zinc-binding domain-containing protein</fullName>
    </recommendedName>
</protein>
<keyword evidence="2 4" id="KW-0862">Zinc</keyword>
<evidence type="ECO:0000256" key="2">
    <source>
        <dbReference type="ARBA" id="ARBA00022833"/>
    </source>
</evidence>
<evidence type="ECO:0000313" key="6">
    <source>
        <dbReference type="EMBL" id="RRT55594.1"/>
    </source>
</evidence>
<organism evidence="6 7">
    <name type="scientific">Ensete ventricosum</name>
    <name type="common">Abyssinian banana</name>
    <name type="synonym">Musa ensete</name>
    <dbReference type="NCBI Taxonomy" id="4639"/>
    <lineage>
        <taxon>Eukaryota</taxon>
        <taxon>Viridiplantae</taxon>
        <taxon>Streptophyta</taxon>
        <taxon>Embryophyta</taxon>
        <taxon>Tracheophyta</taxon>
        <taxon>Spermatophyta</taxon>
        <taxon>Magnoliopsida</taxon>
        <taxon>Liliopsida</taxon>
        <taxon>Zingiberales</taxon>
        <taxon>Musaceae</taxon>
        <taxon>Ensete</taxon>
    </lineage>
</organism>
<reference evidence="6 7" key="1">
    <citation type="journal article" date="2014" name="Agronomy (Basel)">
        <title>A Draft Genome Sequence for Ensete ventricosum, the Drought-Tolerant Tree Against Hunger.</title>
        <authorList>
            <person name="Harrison J."/>
            <person name="Moore K.A."/>
            <person name="Paszkiewicz K."/>
            <person name="Jones T."/>
            <person name="Grant M."/>
            <person name="Ambacheew D."/>
            <person name="Muzemil S."/>
            <person name="Studholme D.J."/>
        </authorList>
    </citation>
    <scope>NUCLEOTIDE SEQUENCE [LARGE SCALE GENOMIC DNA]</scope>
</reference>
<feature type="domain" description="LIM zinc-binding" evidence="5">
    <location>
        <begin position="22"/>
        <end position="98"/>
    </location>
</feature>
<dbReference type="InterPro" id="IPR001781">
    <property type="entry name" value="Znf_LIM"/>
</dbReference>
<evidence type="ECO:0000256" key="3">
    <source>
        <dbReference type="ARBA" id="ARBA00023038"/>
    </source>
</evidence>
<dbReference type="GO" id="GO:0046872">
    <property type="term" value="F:metal ion binding"/>
    <property type="evidence" value="ECO:0007669"/>
    <property type="project" value="UniProtKB-KW"/>
</dbReference>
<dbReference type="EMBL" id="AMZH03010016">
    <property type="protein sequence ID" value="RRT55594.1"/>
    <property type="molecule type" value="Genomic_DNA"/>
</dbReference>
<gene>
    <name evidence="6" type="ORF">B296_00035089</name>
</gene>
<dbReference type="SUPFAM" id="SSF57716">
    <property type="entry name" value="Glucocorticoid receptor-like (DNA-binding domain)"/>
    <property type="match status" value="1"/>
</dbReference>
<dbReference type="GO" id="GO:0051015">
    <property type="term" value="F:actin filament binding"/>
    <property type="evidence" value="ECO:0007669"/>
    <property type="project" value="UniProtKB-ARBA"/>
</dbReference>
<dbReference type="Pfam" id="PF00412">
    <property type="entry name" value="LIM"/>
    <property type="match status" value="1"/>
</dbReference>
<dbReference type="AlphaFoldDB" id="A0A426YV55"/>
<evidence type="ECO:0000256" key="4">
    <source>
        <dbReference type="PROSITE-ProRule" id="PRU00125"/>
    </source>
</evidence>
<comment type="caution">
    <text evidence="6">The sequence shown here is derived from an EMBL/GenBank/DDBJ whole genome shotgun (WGS) entry which is preliminary data.</text>
</comment>
<accession>A0A426YV55</accession>
<sequence>MDTETNALVATVRNSFVCVGAPKSSKIDRSIGPQGIANNRRSQIWHYFLLFQVAVDGNSYHRPCFRCSHGGCTISPSNFITHEGRLYCKHHHAQLFMTKGNFSSFSKVEEKHEDIKLPADNKVLVEGVQVA</sequence>
<dbReference type="Gene3D" id="2.10.110.10">
    <property type="entry name" value="Cysteine Rich Protein"/>
    <property type="match status" value="1"/>
</dbReference>
<dbReference type="PROSITE" id="PS50023">
    <property type="entry name" value="LIM_DOMAIN_2"/>
    <property type="match status" value="1"/>
</dbReference>
<evidence type="ECO:0000313" key="7">
    <source>
        <dbReference type="Proteomes" id="UP000287651"/>
    </source>
</evidence>
<keyword evidence="1 4" id="KW-0479">Metal-binding</keyword>
<dbReference type="Proteomes" id="UP000287651">
    <property type="component" value="Unassembled WGS sequence"/>
</dbReference>
<evidence type="ECO:0000259" key="5">
    <source>
        <dbReference type="PROSITE" id="PS50023"/>
    </source>
</evidence>
<dbReference type="GO" id="GO:0051017">
    <property type="term" value="P:actin filament bundle assembly"/>
    <property type="evidence" value="ECO:0007669"/>
    <property type="project" value="UniProtKB-ARBA"/>
</dbReference>
<name>A0A426YV55_ENSVE</name>
<dbReference type="PANTHER" id="PTHR24206">
    <property type="entry name" value="OS06G0237300 PROTEIN"/>
    <property type="match status" value="1"/>
</dbReference>
<proteinExistence type="predicted"/>
<evidence type="ECO:0000256" key="1">
    <source>
        <dbReference type="ARBA" id="ARBA00022723"/>
    </source>
</evidence>
<dbReference type="SMART" id="SM00132">
    <property type="entry name" value="LIM"/>
    <property type="match status" value="1"/>
</dbReference>
<keyword evidence="3 4" id="KW-0440">LIM domain</keyword>